<dbReference type="AlphaFoldDB" id="D2B0E6"/>
<feature type="compositionally biased region" description="Polar residues" evidence="1">
    <location>
        <begin position="106"/>
        <end position="133"/>
    </location>
</feature>
<feature type="compositionally biased region" description="Basic residues" evidence="1">
    <location>
        <begin position="229"/>
        <end position="243"/>
    </location>
</feature>
<reference evidence="2 3" key="1">
    <citation type="journal article" date="2010" name="Stand. Genomic Sci.">
        <title>Complete genome sequence of Streptosporangium roseum type strain (NI 9100).</title>
        <authorList>
            <person name="Nolan M."/>
            <person name="Sikorski J."/>
            <person name="Jando M."/>
            <person name="Lucas S."/>
            <person name="Lapidus A."/>
            <person name="Glavina Del Rio T."/>
            <person name="Chen F."/>
            <person name="Tice H."/>
            <person name="Pitluck S."/>
            <person name="Cheng J.F."/>
            <person name="Chertkov O."/>
            <person name="Sims D."/>
            <person name="Meincke L."/>
            <person name="Brettin T."/>
            <person name="Han C."/>
            <person name="Detter J.C."/>
            <person name="Bruce D."/>
            <person name="Goodwin L."/>
            <person name="Land M."/>
            <person name="Hauser L."/>
            <person name="Chang Y.J."/>
            <person name="Jeffries C.D."/>
            <person name="Ivanova N."/>
            <person name="Mavromatis K."/>
            <person name="Mikhailova N."/>
            <person name="Chen A."/>
            <person name="Palaniappan K."/>
            <person name="Chain P."/>
            <person name="Rohde M."/>
            <person name="Goker M."/>
            <person name="Bristow J."/>
            <person name="Eisen J.A."/>
            <person name="Markowitz V."/>
            <person name="Hugenholtz P."/>
            <person name="Kyrpides N.C."/>
            <person name="Klenk H.P."/>
        </authorList>
    </citation>
    <scope>NUCLEOTIDE SEQUENCE [LARGE SCALE GENOMIC DNA]</scope>
    <source>
        <strain evidence="3">ATCC 12428 / DSM 43021 / JCM 3005 / NI 9100</strain>
    </source>
</reference>
<feature type="region of interest" description="Disordered" evidence="1">
    <location>
        <begin position="19"/>
        <end position="52"/>
    </location>
</feature>
<dbReference type="EMBL" id="CP001814">
    <property type="protein sequence ID" value="ACZ89152.1"/>
    <property type="molecule type" value="Genomic_DNA"/>
</dbReference>
<proteinExistence type="predicted"/>
<feature type="compositionally biased region" description="Low complexity" evidence="1">
    <location>
        <begin position="166"/>
        <end position="178"/>
    </location>
</feature>
<sequence length="293" mass="31045">MSRSPPVTAVTAWAVRSSARRNARCRRAMAGSDSRNRPRPTTNGGSTSTSTCGISVIRPSTTLTTVKAKDLTTVMTEAKASRASSTCRFDRATAAVSGPRPDTADRSSVLSTTWPSRSSRNGSTMAATASTTCRAPAAATSQAPASTASQAKPVPGRPAAKPSSIARAMARPMMRAGAVSATDQSPRRSSWYGSRRSARRIGRFTGPAGERARSPCRTVPSGAAEDRGRRRLTGRPPGRRRDSRGRPTAPGACRRRAPGRRPARSPGRPPRRSRPGGRRSAAYGRAARRRAPR</sequence>
<feature type="compositionally biased region" description="Polar residues" evidence="1">
    <location>
        <begin position="181"/>
        <end position="192"/>
    </location>
</feature>
<feature type="region of interest" description="Disordered" evidence="1">
    <location>
        <begin position="92"/>
        <end position="293"/>
    </location>
</feature>
<evidence type="ECO:0000256" key="1">
    <source>
        <dbReference type="SAM" id="MobiDB-lite"/>
    </source>
</evidence>
<feature type="compositionally biased region" description="Basic residues" evidence="1">
    <location>
        <begin position="253"/>
        <end position="277"/>
    </location>
</feature>
<evidence type="ECO:0000313" key="3">
    <source>
        <dbReference type="Proteomes" id="UP000002029"/>
    </source>
</evidence>
<dbReference type="Proteomes" id="UP000002029">
    <property type="component" value="Chromosome"/>
</dbReference>
<evidence type="ECO:0000313" key="2">
    <source>
        <dbReference type="EMBL" id="ACZ89152.1"/>
    </source>
</evidence>
<name>D2B0E6_STRRD</name>
<gene>
    <name evidence="2" type="ordered locus">Sros_6438</name>
</gene>
<accession>D2B0E6</accession>
<feature type="compositionally biased region" description="Low complexity" evidence="1">
    <location>
        <begin position="41"/>
        <end position="52"/>
    </location>
</feature>
<dbReference type="HOGENOM" id="CLU_949724_0_0_11"/>
<dbReference type="STRING" id="479432.Sros_6438"/>
<dbReference type="KEGG" id="sro:Sros_6438"/>
<organism evidence="2 3">
    <name type="scientific">Streptosporangium roseum (strain ATCC 12428 / DSM 43021 / JCM 3005 / KCTC 9067 / NCIMB 10171 / NRRL 2505 / NI 9100)</name>
    <dbReference type="NCBI Taxonomy" id="479432"/>
    <lineage>
        <taxon>Bacteria</taxon>
        <taxon>Bacillati</taxon>
        <taxon>Actinomycetota</taxon>
        <taxon>Actinomycetes</taxon>
        <taxon>Streptosporangiales</taxon>
        <taxon>Streptosporangiaceae</taxon>
        <taxon>Streptosporangium</taxon>
    </lineage>
</organism>
<keyword evidence="3" id="KW-1185">Reference proteome</keyword>
<protein>
    <submittedName>
        <fullName evidence="2">Uncharacterized protein</fullName>
    </submittedName>
</protein>
<feature type="compositionally biased region" description="Low complexity" evidence="1">
    <location>
        <begin position="135"/>
        <end position="151"/>
    </location>
</feature>